<keyword evidence="3" id="KW-1185">Reference proteome</keyword>
<name>A0ABN7WME1_GIGMA</name>
<dbReference type="EMBL" id="CAJVQB010052526">
    <property type="protein sequence ID" value="CAG8835950.1"/>
    <property type="molecule type" value="Genomic_DNA"/>
</dbReference>
<accession>A0ABN7WME1</accession>
<protein>
    <submittedName>
        <fullName evidence="2">18409_t:CDS:1</fullName>
    </submittedName>
</protein>
<feature type="region of interest" description="Disordered" evidence="1">
    <location>
        <begin position="1"/>
        <end position="54"/>
    </location>
</feature>
<organism evidence="2 3">
    <name type="scientific">Gigaspora margarita</name>
    <dbReference type="NCBI Taxonomy" id="4874"/>
    <lineage>
        <taxon>Eukaryota</taxon>
        <taxon>Fungi</taxon>
        <taxon>Fungi incertae sedis</taxon>
        <taxon>Mucoromycota</taxon>
        <taxon>Glomeromycotina</taxon>
        <taxon>Glomeromycetes</taxon>
        <taxon>Diversisporales</taxon>
        <taxon>Gigasporaceae</taxon>
        <taxon>Gigaspora</taxon>
    </lineage>
</organism>
<feature type="compositionally biased region" description="Basic and acidic residues" evidence="1">
    <location>
        <begin position="40"/>
        <end position="54"/>
    </location>
</feature>
<evidence type="ECO:0000313" key="2">
    <source>
        <dbReference type="EMBL" id="CAG8835950.1"/>
    </source>
</evidence>
<reference evidence="2 3" key="1">
    <citation type="submission" date="2021-06" db="EMBL/GenBank/DDBJ databases">
        <authorList>
            <person name="Kallberg Y."/>
            <person name="Tangrot J."/>
            <person name="Rosling A."/>
        </authorList>
    </citation>
    <scope>NUCLEOTIDE SEQUENCE [LARGE SCALE GENOMIC DNA]</scope>
    <source>
        <strain evidence="2 3">120-4 pot B 10/14</strain>
    </source>
</reference>
<sequence length="54" mass="6251">HSPGADSHRQQSKEKRKCEFMPNEAQKKENNLTSPGADSCLEKPKEKRNLKERE</sequence>
<comment type="caution">
    <text evidence="2">The sequence shown here is derived from an EMBL/GenBank/DDBJ whole genome shotgun (WGS) entry which is preliminary data.</text>
</comment>
<dbReference type="Proteomes" id="UP000789901">
    <property type="component" value="Unassembled WGS sequence"/>
</dbReference>
<feature type="compositionally biased region" description="Basic and acidic residues" evidence="1">
    <location>
        <begin position="1"/>
        <end position="30"/>
    </location>
</feature>
<gene>
    <name evidence="2" type="ORF">GMARGA_LOCUS32804</name>
</gene>
<proteinExistence type="predicted"/>
<feature type="non-terminal residue" evidence="2">
    <location>
        <position position="1"/>
    </location>
</feature>
<evidence type="ECO:0000313" key="3">
    <source>
        <dbReference type="Proteomes" id="UP000789901"/>
    </source>
</evidence>
<feature type="non-terminal residue" evidence="2">
    <location>
        <position position="54"/>
    </location>
</feature>
<evidence type="ECO:0000256" key="1">
    <source>
        <dbReference type="SAM" id="MobiDB-lite"/>
    </source>
</evidence>